<dbReference type="EMBL" id="BKCJ010001613">
    <property type="protein sequence ID" value="GEU42762.1"/>
    <property type="molecule type" value="Genomic_DNA"/>
</dbReference>
<dbReference type="GO" id="GO:0003677">
    <property type="term" value="F:DNA binding"/>
    <property type="evidence" value="ECO:0007669"/>
    <property type="project" value="UniProtKB-KW"/>
</dbReference>
<comment type="caution">
    <text evidence="1">The sequence shown here is derived from an EMBL/GenBank/DDBJ whole genome shotgun (WGS) entry which is preliminary data.</text>
</comment>
<accession>A0A6L2K1U8</accession>
<keyword evidence="1" id="KW-0371">Homeobox</keyword>
<proteinExistence type="predicted"/>
<name>A0A6L2K1U8_TANCI</name>
<keyword evidence="1" id="KW-0238">DNA-binding</keyword>
<gene>
    <name evidence="1" type="ORF">Tci_014740</name>
</gene>
<dbReference type="AlphaFoldDB" id="A0A6L2K1U8"/>
<organism evidence="1">
    <name type="scientific">Tanacetum cinerariifolium</name>
    <name type="common">Dalmatian daisy</name>
    <name type="synonym">Chrysanthemum cinerariifolium</name>
    <dbReference type="NCBI Taxonomy" id="118510"/>
    <lineage>
        <taxon>Eukaryota</taxon>
        <taxon>Viridiplantae</taxon>
        <taxon>Streptophyta</taxon>
        <taxon>Embryophyta</taxon>
        <taxon>Tracheophyta</taxon>
        <taxon>Spermatophyta</taxon>
        <taxon>Magnoliopsida</taxon>
        <taxon>eudicotyledons</taxon>
        <taxon>Gunneridae</taxon>
        <taxon>Pentapetalae</taxon>
        <taxon>asterids</taxon>
        <taxon>campanulids</taxon>
        <taxon>Asterales</taxon>
        <taxon>Asteraceae</taxon>
        <taxon>Asteroideae</taxon>
        <taxon>Anthemideae</taxon>
        <taxon>Anthemidinae</taxon>
        <taxon>Tanacetum</taxon>
    </lineage>
</organism>
<reference evidence="1" key="1">
    <citation type="journal article" date="2019" name="Sci. Rep.">
        <title>Draft genome of Tanacetum cinerariifolium, the natural source of mosquito coil.</title>
        <authorList>
            <person name="Yamashiro T."/>
            <person name="Shiraishi A."/>
            <person name="Satake H."/>
            <person name="Nakayama K."/>
        </authorList>
    </citation>
    <scope>NUCLEOTIDE SEQUENCE</scope>
</reference>
<protein>
    <submittedName>
        <fullName evidence="1">Homeodomain-like protein</fullName>
    </submittedName>
</protein>
<evidence type="ECO:0000313" key="1">
    <source>
        <dbReference type="EMBL" id="GEU42762.1"/>
    </source>
</evidence>
<sequence length="216" mass="25192">MGKIQRTLDEVPSTLINGDAGDRIVKHPMRIAENVLVGNELRREQVDDLMRTIEEGEVVDKPKIEEVKTRNDNKMETLLMYQFLLETFMLLVVKDIDPYLDVGMGEVVVGEPFCKVSCVEIKRFDGIITIHDEDDSSTYQMVRSNPRFKHLNNEQCNKIPPLLKVREQDNMNGIFHSYQKLKGFYREVLNLEPDFVRDLKMEKWLTRGHISVHKTE</sequence>